<dbReference type="CDD" id="cd00038">
    <property type="entry name" value="CAP_ED"/>
    <property type="match status" value="1"/>
</dbReference>
<feature type="compositionally biased region" description="Basic and acidic residues" evidence="1">
    <location>
        <begin position="1"/>
        <end position="12"/>
    </location>
</feature>
<proteinExistence type="predicted"/>
<feature type="region of interest" description="Disordered" evidence="1">
    <location>
        <begin position="1"/>
        <end position="20"/>
    </location>
</feature>
<dbReference type="InterPro" id="IPR018490">
    <property type="entry name" value="cNMP-bd_dom_sf"/>
</dbReference>
<protein>
    <recommendedName>
        <fullName evidence="2">Cyclic nucleotide-binding domain-containing protein</fullName>
    </recommendedName>
</protein>
<dbReference type="InterPro" id="IPR000595">
    <property type="entry name" value="cNMP-bd_dom"/>
</dbReference>
<evidence type="ECO:0000313" key="4">
    <source>
        <dbReference type="Proteomes" id="UP000324176"/>
    </source>
</evidence>
<dbReference type="OrthoDB" id="8545112at2"/>
<feature type="domain" description="Cyclic nucleotide-binding" evidence="2">
    <location>
        <begin position="24"/>
        <end position="73"/>
    </location>
</feature>
<evidence type="ECO:0000259" key="2">
    <source>
        <dbReference type="PROSITE" id="PS50042"/>
    </source>
</evidence>
<evidence type="ECO:0000313" key="3">
    <source>
        <dbReference type="EMBL" id="TYP82949.1"/>
    </source>
</evidence>
<name>A0A5D3YCB7_9PROT</name>
<organism evidence="3 4">
    <name type="scientific">Nitrosomonas communis</name>
    <dbReference type="NCBI Taxonomy" id="44574"/>
    <lineage>
        <taxon>Bacteria</taxon>
        <taxon>Pseudomonadati</taxon>
        <taxon>Pseudomonadota</taxon>
        <taxon>Betaproteobacteria</taxon>
        <taxon>Nitrosomonadales</taxon>
        <taxon>Nitrosomonadaceae</taxon>
        <taxon>Nitrosomonas</taxon>
    </lineage>
</organism>
<dbReference type="PROSITE" id="PS50042">
    <property type="entry name" value="CNMP_BINDING_3"/>
    <property type="match status" value="1"/>
</dbReference>
<dbReference type="AlphaFoldDB" id="A0A5D3YCB7"/>
<sequence>MNDSRSYGERQEPSSSAGNIGRRGKEVVLCDLPVREIFGELTAIDGFLRSATAIAKTDSLSVSILDKTFWELIHAYPAFCNAILSRLAGHGAHGIVQYCHYLTGAHSC</sequence>
<dbReference type="InterPro" id="IPR014710">
    <property type="entry name" value="RmlC-like_jellyroll"/>
</dbReference>
<dbReference type="SUPFAM" id="SSF51206">
    <property type="entry name" value="cAMP-binding domain-like"/>
    <property type="match status" value="1"/>
</dbReference>
<reference evidence="3 4" key="1">
    <citation type="submission" date="2019-07" db="EMBL/GenBank/DDBJ databases">
        <title>Active sludge and wastewater microbial communities from Klosterneuburg, Austria.</title>
        <authorList>
            <person name="Wagner M."/>
        </authorList>
    </citation>
    <scope>NUCLEOTIDE SEQUENCE [LARGE SCALE GENOMIC DNA]</scope>
    <source>
        <strain evidence="3 4">Nm2</strain>
    </source>
</reference>
<dbReference type="RefSeq" id="WP_144412856.1">
    <property type="nucleotide sequence ID" value="NZ_CP011451.1"/>
</dbReference>
<dbReference type="Gene3D" id="2.60.120.10">
    <property type="entry name" value="Jelly Rolls"/>
    <property type="match status" value="1"/>
</dbReference>
<dbReference type="Proteomes" id="UP000324176">
    <property type="component" value="Unassembled WGS sequence"/>
</dbReference>
<dbReference type="EMBL" id="VNHT01000043">
    <property type="protein sequence ID" value="TYP82949.1"/>
    <property type="molecule type" value="Genomic_DNA"/>
</dbReference>
<accession>A0A5D3YCB7</accession>
<comment type="caution">
    <text evidence="3">The sequence shown here is derived from an EMBL/GenBank/DDBJ whole genome shotgun (WGS) entry which is preliminary data.</text>
</comment>
<evidence type="ECO:0000256" key="1">
    <source>
        <dbReference type="SAM" id="MobiDB-lite"/>
    </source>
</evidence>
<gene>
    <name evidence="3" type="ORF">BCL69_104310</name>
</gene>